<protein>
    <submittedName>
        <fullName evidence="1">Uncharacterized protein</fullName>
    </submittedName>
</protein>
<comment type="caution">
    <text evidence="1">The sequence shown here is derived from an EMBL/GenBank/DDBJ whole genome shotgun (WGS) entry which is preliminary data.</text>
</comment>
<dbReference type="EMBL" id="SNXW01000004">
    <property type="protein sequence ID" value="TDP83787.1"/>
    <property type="molecule type" value="Genomic_DNA"/>
</dbReference>
<name>A0A4R6RDI9_9BURK</name>
<organism evidence="1 2">
    <name type="scientific">Aquabacterium commune</name>
    <dbReference type="NCBI Taxonomy" id="70586"/>
    <lineage>
        <taxon>Bacteria</taxon>
        <taxon>Pseudomonadati</taxon>
        <taxon>Pseudomonadota</taxon>
        <taxon>Betaproteobacteria</taxon>
        <taxon>Burkholderiales</taxon>
        <taxon>Aquabacterium</taxon>
    </lineage>
</organism>
<evidence type="ECO:0000313" key="1">
    <source>
        <dbReference type="EMBL" id="TDP83787.1"/>
    </source>
</evidence>
<reference evidence="1 2" key="1">
    <citation type="submission" date="2019-03" db="EMBL/GenBank/DDBJ databases">
        <title>Genomic Encyclopedia of Type Strains, Phase IV (KMG-IV): sequencing the most valuable type-strain genomes for metagenomic binning, comparative biology and taxonomic classification.</title>
        <authorList>
            <person name="Goeker M."/>
        </authorList>
    </citation>
    <scope>NUCLEOTIDE SEQUENCE [LARGE SCALE GENOMIC DNA]</scope>
    <source>
        <strain evidence="1 2">DSM 11901</strain>
    </source>
</reference>
<accession>A0A4R6RDI9</accession>
<evidence type="ECO:0000313" key="2">
    <source>
        <dbReference type="Proteomes" id="UP000294593"/>
    </source>
</evidence>
<keyword evidence="2" id="KW-1185">Reference proteome</keyword>
<sequence>MESWGGYLYLSADRERTGVERRSMHGLKLKGALTDPVAGVSAFELTVCSDPRACASSGDVPAIGSWLKAKPVLNGLVMLAEREFDLVLALAVGGKLASISVSFQKPHYGHGLITRVDFSSEVLGE</sequence>
<proteinExistence type="predicted"/>
<dbReference type="Proteomes" id="UP000294593">
    <property type="component" value="Unassembled WGS sequence"/>
</dbReference>
<gene>
    <name evidence="1" type="ORF">EV672_104168</name>
</gene>
<dbReference type="AlphaFoldDB" id="A0A4R6RDI9"/>